<keyword evidence="6 8" id="KW-0472">Membrane</keyword>
<protein>
    <submittedName>
        <fullName evidence="9">Na+/H+ antiporter subunit E</fullName>
    </submittedName>
</protein>
<feature type="transmembrane region" description="Helical" evidence="8">
    <location>
        <begin position="62"/>
        <end position="89"/>
    </location>
</feature>
<comment type="subcellular location">
    <subcellularLocation>
        <location evidence="1">Cell membrane</location>
        <topology evidence="1">Multi-pass membrane protein</topology>
    </subcellularLocation>
</comment>
<keyword evidence="3" id="KW-1003">Cell membrane</keyword>
<dbReference type="AlphaFoldDB" id="A0A6N8GLE5"/>
<keyword evidence="5 8" id="KW-1133">Transmembrane helix</keyword>
<organism evidence="9 10">
    <name type="scientific">Kocuria sediminis</name>
    <dbReference type="NCBI Taxonomy" id="1038857"/>
    <lineage>
        <taxon>Bacteria</taxon>
        <taxon>Bacillati</taxon>
        <taxon>Actinomycetota</taxon>
        <taxon>Actinomycetes</taxon>
        <taxon>Micrococcales</taxon>
        <taxon>Micrococcaceae</taxon>
        <taxon>Kocuria</taxon>
    </lineage>
</organism>
<dbReference type="GO" id="GO:0005886">
    <property type="term" value="C:plasma membrane"/>
    <property type="evidence" value="ECO:0007669"/>
    <property type="project" value="UniProtKB-SubCell"/>
</dbReference>
<sequence length="239" mass="26006">MSSRPKNSLLVELPLLVWLVLVWGALWGDFGLGNLLFGAVLALLVTWVLYLPPVQLSGRFNLLQFAVFAVTFVWQVAKASVDVMLVAILVGPRARSAVVSVDLRTRSDLLLTATGHTMALIPGSILVEVDRARSTLYFHALNVRTPEEAESFRRSARQVEAAWIRIMGTRAELAALRAERRGGGGTQAEQRDSAAISSPVTAGQQIVGGRRGDVPTGTARTPHTTRPTQTTRTTEEDRP</sequence>
<dbReference type="GO" id="GO:0008324">
    <property type="term" value="F:monoatomic cation transmembrane transporter activity"/>
    <property type="evidence" value="ECO:0007669"/>
    <property type="project" value="InterPro"/>
</dbReference>
<evidence type="ECO:0000313" key="9">
    <source>
        <dbReference type="EMBL" id="MUN62073.1"/>
    </source>
</evidence>
<evidence type="ECO:0000256" key="5">
    <source>
        <dbReference type="ARBA" id="ARBA00022989"/>
    </source>
</evidence>
<dbReference type="NCBIfam" id="NF006521">
    <property type="entry name" value="PRK08965.1-5"/>
    <property type="match status" value="1"/>
</dbReference>
<evidence type="ECO:0000313" key="10">
    <source>
        <dbReference type="Proteomes" id="UP000436989"/>
    </source>
</evidence>
<dbReference type="RefSeq" id="WP_162459391.1">
    <property type="nucleotide sequence ID" value="NZ_WOGU01000002.1"/>
</dbReference>
<evidence type="ECO:0000256" key="8">
    <source>
        <dbReference type="SAM" id="Phobius"/>
    </source>
</evidence>
<name>A0A6N8GLE5_9MICC</name>
<evidence type="ECO:0000256" key="6">
    <source>
        <dbReference type="ARBA" id="ARBA00023136"/>
    </source>
</evidence>
<accession>A0A6N8GLE5</accession>
<comment type="caution">
    <text evidence="9">The sequence shown here is derived from an EMBL/GenBank/DDBJ whole genome shotgun (WGS) entry which is preliminary data.</text>
</comment>
<dbReference type="InterPro" id="IPR002758">
    <property type="entry name" value="Cation_antiport_E"/>
</dbReference>
<dbReference type="PANTHER" id="PTHR34584">
    <property type="entry name" value="NA(+)/H(+) ANTIPORTER SUBUNIT E1"/>
    <property type="match status" value="1"/>
</dbReference>
<gene>
    <name evidence="9" type="ORF">GMA12_02750</name>
</gene>
<reference evidence="9 10" key="1">
    <citation type="submission" date="2019-12" db="EMBL/GenBank/DDBJ databases">
        <authorList>
            <person name="Shi Y."/>
        </authorList>
    </citation>
    <scope>NUCLEOTIDE SEQUENCE [LARGE SCALE GENOMIC DNA]</scope>
    <source>
        <strain evidence="9 10">JCM 17929</strain>
    </source>
</reference>
<keyword evidence="4 8" id="KW-0812">Transmembrane</keyword>
<feature type="compositionally biased region" description="Polar residues" evidence="7">
    <location>
        <begin position="195"/>
        <end position="204"/>
    </location>
</feature>
<comment type="similarity">
    <text evidence="2">Belongs to the CPA3 antiporters (TC 2.A.63) subunit E family.</text>
</comment>
<evidence type="ECO:0000256" key="7">
    <source>
        <dbReference type="SAM" id="MobiDB-lite"/>
    </source>
</evidence>
<keyword evidence="10" id="KW-1185">Reference proteome</keyword>
<feature type="transmembrane region" description="Helical" evidence="8">
    <location>
        <begin position="9"/>
        <end position="26"/>
    </location>
</feature>
<evidence type="ECO:0000256" key="4">
    <source>
        <dbReference type="ARBA" id="ARBA00022692"/>
    </source>
</evidence>
<dbReference type="EMBL" id="WOGU01000002">
    <property type="protein sequence ID" value="MUN62073.1"/>
    <property type="molecule type" value="Genomic_DNA"/>
</dbReference>
<evidence type="ECO:0000256" key="3">
    <source>
        <dbReference type="ARBA" id="ARBA00022475"/>
    </source>
</evidence>
<dbReference type="Proteomes" id="UP000436989">
    <property type="component" value="Unassembled WGS sequence"/>
</dbReference>
<feature type="region of interest" description="Disordered" evidence="7">
    <location>
        <begin position="179"/>
        <end position="239"/>
    </location>
</feature>
<dbReference type="Pfam" id="PF01899">
    <property type="entry name" value="MNHE"/>
    <property type="match status" value="1"/>
</dbReference>
<evidence type="ECO:0000256" key="2">
    <source>
        <dbReference type="ARBA" id="ARBA00006228"/>
    </source>
</evidence>
<evidence type="ECO:0000256" key="1">
    <source>
        <dbReference type="ARBA" id="ARBA00004651"/>
    </source>
</evidence>
<dbReference type="PANTHER" id="PTHR34584:SF1">
    <property type="entry name" value="NA(+)_H(+) ANTIPORTER SUBUNIT E1"/>
    <property type="match status" value="1"/>
</dbReference>
<feature type="compositionally biased region" description="Low complexity" evidence="7">
    <location>
        <begin position="215"/>
        <end position="232"/>
    </location>
</feature>
<proteinExistence type="inferred from homology"/>
<feature type="transmembrane region" description="Helical" evidence="8">
    <location>
        <begin position="32"/>
        <end position="50"/>
    </location>
</feature>